<dbReference type="InterPro" id="IPR004860">
    <property type="entry name" value="LAGLIDADG_dom"/>
</dbReference>
<dbReference type="SUPFAM" id="SSF55608">
    <property type="entry name" value="Homing endonucleases"/>
    <property type="match status" value="1"/>
</dbReference>
<dbReference type="GO" id="GO:0004519">
    <property type="term" value="F:endonuclease activity"/>
    <property type="evidence" value="ECO:0007669"/>
    <property type="project" value="UniProtKB-KW"/>
</dbReference>
<organism evidence="2">
    <name type="scientific">Scytalidium sp</name>
    <dbReference type="NCBI Taxonomy" id="1715249"/>
    <lineage>
        <taxon>Eukaryota</taxon>
        <taxon>Fungi</taxon>
        <taxon>Dikarya</taxon>
        <taxon>Ascomycota</taxon>
        <taxon>Pezizomycotina</taxon>
        <taxon>Leotiomycetes</taxon>
        <taxon>Leotiomycetes incertae sedis</taxon>
        <taxon>Scytalidium</taxon>
    </lineage>
</organism>
<name>A0A513U0R8_9PEZI</name>
<dbReference type="GO" id="GO:0045292">
    <property type="term" value="P:mRNA cis splicing, via spliceosome"/>
    <property type="evidence" value="ECO:0007669"/>
    <property type="project" value="TreeGrafter"/>
</dbReference>
<feature type="domain" description="Homing endonuclease LAGLIDADG" evidence="1">
    <location>
        <begin position="49"/>
        <end position="218"/>
    </location>
</feature>
<protein>
    <submittedName>
        <fullName evidence="2">LAGLIDADG endonuclease</fullName>
    </submittedName>
</protein>
<dbReference type="PANTHER" id="PTHR47539:SF1">
    <property type="entry name" value="PENTATRICOPEPTIDE REPEAT-CONTAINING PROTEIN OTP51, CHLOROPLASTIC"/>
    <property type="match status" value="1"/>
</dbReference>
<gene>
    <name evidence="2" type="primary">orf237</name>
</gene>
<evidence type="ECO:0000259" key="1">
    <source>
        <dbReference type="Pfam" id="PF03161"/>
    </source>
</evidence>
<proteinExistence type="predicted"/>
<dbReference type="Pfam" id="PF03161">
    <property type="entry name" value="LAGLIDADG_2"/>
    <property type="match status" value="1"/>
</dbReference>
<keyword evidence="2" id="KW-0540">Nuclease</keyword>
<dbReference type="InterPro" id="IPR052500">
    <property type="entry name" value="Chloro/Mito_RNA_Process"/>
</dbReference>
<dbReference type="EMBL" id="MK111108">
    <property type="protein sequence ID" value="QDG01227.1"/>
    <property type="molecule type" value="Genomic_DNA"/>
</dbReference>
<keyword evidence="2" id="KW-0378">Hydrolase</keyword>
<sequence>MKTLFIKTTTTLARSINIACLSPFISPLGSIRFIRGPSKSDLQLTSELKEVVVGKMLGDLGSERPNLNCNTRLSFKHTDKQIEYIEHLYLLFKDYCKSSSISLSRYDNRPNRNKKYKAIKFNTRSLPCFNEFRELFYNNEGVKIIPNNLGDYLTPRALAYWFQDDGYKSVNGFYFSTESFTLEENRFLAELLLNKFGLECGVHTHTNGYRLYILSTSREKYIGLIKPYILPLFYYKL</sequence>
<geneLocation type="mitochondrion" evidence="2"/>
<keyword evidence="2" id="KW-0255">Endonuclease</keyword>
<dbReference type="AlphaFoldDB" id="A0A513U0R8"/>
<evidence type="ECO:0000313" key="2">
    <source>
        <dbReference type="EMBL" id="QDG01227.1"/>
    </source>
</evidence>
<reference evidence="2" key="1">
    <citation type="journal article" name="Sci. Rep.">
        <title>Characterization of the mitochondrial genome of the pathogenic fungus Scytalidium auriculariicola (Leotiomycetes) and insights into its phylogenetics.</title>
        <authorList>
            <person name="Chen C."/>
            <person name="Li Q."/>
            <person name="Fu R."/>
            <person name="Wang J."/>
            <person name="Xiong C."/>
            <person name="Fan Z."/>
            <person name="Hu R."/>
            <person name="Zhang H."/>
            <person name="Lu D."/>
        </authorList>
    </citation>
    <scope>NUCLEOTIDE SEQUENCE</scope>
    <source>
        <tissue evidence="2">Mycelium</tissue>
    </source>
</reference>
<accession>A0A513U0R8</accession>
<dbReference type="InterPro" id="IPR027434">
    <property type="entry name" value="Homing_endonucl"/>
</dbReference>
<dbReference type="Gene3D" id="3.10.28.10">
    <property type="entry name" value="Homing endonucleases"/>
    <property type="match status" value="2"/>
</dbReference>
<dbReference type="PANTHER" id="PTHR47539">
    <property type="entry name" value="PENTATRICOPEPTIDE REPEAT-CONTAINING PROTEIN OTP51, CHLOROPLASTIC"/>
    <property type="match status" value="1"/>
</dbReference>
<keyword evidence="2" id="KW-0496">Mitochondrion</keyword>
<dbReference type="GO" id="GO:0000373">
    <property type="term" value="P:Group II intron splicing"/>
    <property type="evidence" value="ECO:0007669"/>
    <property type="project" value="TreeGrafter"/>
</dbReference>